<evidence type="ECO:0000313" key="3">
    <source>
        <dbReference type="EMBL" id="VAW86770.1"/>
    </source>
</evidence>
<dbReference type="Pfam" id="PF07143">
    <property type="entry name" value="CrtC"/>
    <property type="match status" value="1"/>
</dbReference>
<evidence type="ECO:0000259" key="2">
    <source>
        <dbReference type="Pfam" id="PF07143"/>
    </source>
</evidence>
<dbReference type="EMBL" id="UOFO01000100">
    <property type="protein sequence ID" value="VAW86770.1"/>
    <property type="molecule type" value="Genomic_DNA"/>
</dbReference>
<gene>
    <name evidence="3" type="ORF">MNBD_GAMMA16-174</name>
</gene>
<dbReference type="PANTHER" id="PTHR38591">
    <property type="entry name" value="HYDROLASE"/>
    <property type="match status" value="1"/>
</dbReference>
<keyword evidence="1" id="KW-0812">Transmembrane</keyword>
<sequence>MNNVKNHAVVLALLVGGLFVFIGTLIFLPHAKINDTQSTFLQQLSSTSDQPFDKVTQIKSFNFPLDHGPHNTYQTEWWYLTGNLQALNGHQFGYQLTFFRAALSPEETSRSSAWASNQIYMGHLALSDIKNDKHYVSERFSRAALGLSGAEASPFRVWLEDWEISGNKNTPFPMTLNAKTAEFGIQLKLDNLKPLILQGNQGLSQKSAEKGNASYYYTYSRIKSEGSITTADKTHQVSGLSWMDREWSTSALAADQAGWDWFALHLSNGYDLMYYQLRKKDGAVDSASAGVLIDPDGKHIKLTSSDVRLSAKKYWQSKDTAVRYPIDWQLDIPKEDIRLRVKAKQASQEMNVSVRYWEGAVQVNGKYKGENVDGSGYLELAGYQK</sequence>
<dbReference type="InterPro" id="IPR010791">
    <property type="entry name" value="AttH_dom"/>
</dbReference>
<evidence type="ECO:0000256" key="1">
    <source>
        <dbReference type="SAM" id="Phobius"/>
    </source>
</evidence>
<dbReference type="Pfam" id="PF17186">
    <property type="entry name" value="Lipocalin_9"/>
    <property type="match status" value="1"/>
</dbReference>
<feature type="domain" description="AttH" evidence="2">
    <location>
        <begin position="75"/>
        <end position="249"/>
    </location>
</feature>
<name>A0A3B0ZCS7_9ZZZZ</name>
<proteinExistence type="predicted"/>
<keyword evidence="1" id="KW-0472">Membrane</keyword>
<reference evidence="3" key="1">
    <citation type="submission" date="2018-06" db="EMBL/GenBank/DDBJ databases">
        <authorList>
            <person name="Zhirakovskaya E."/>
        </authorList>
    </citation>
    <scope>NUCLEOTIDE SEQUENCE</scope>
</reference>
<feature type="transmembrane region" description="Helical" evidence="1">
    <location>
        <begin position="7"/>
        <end position="28"/>
    </location>
</feature>
<dbReference type="InterPro" id="IPR023374">
    <property type="entry name" value="AttH-like_dom_sf"/>
</dbReference>
<organism evidence="3">
    <name type="scientific">hydrothermal vent metagenome</name>
    <dbReference type="NCBI Taxonomy" id="652676"/>
    <lineage>
        <taxon>unclassified sequences</taxon>
        <taxon>metagenomes</taxon>
        <taxon>ecological metagenomes</taxon>
    </lineage>
</organism>
<dbReference type="SUPFAM" id="SSF159245">
    <property type="entry name" value="AttH-like"/>
    <property type="match status" value="1"/>
</dbReference>
<dbReference type="Gene3D" id="2.40.370.10">
    <property type="entry name" value="AttH-like domain"/>
    <property type="match status" value="2"/>
</dbReference>
<dbReference type="AlphaFoldDB" id="A0A3B0ZCS7"/>
<keyword evidence="1" id="KW-1133">Transmembrane helix</keyword>
<protein>
    <submittedName>
        <fullName evidence="3">AttH component of AttEFGH ABC transport system</fullName>
    </submittedName>
</protein>
<accession>A0A3B0ZCS7</accession>
<dbReference type="PANTHER" id="PTHR38591:SF1">
    <property type="entry name" value="BLL1000 PROTEIN"/>
    <property type="match status" value="1"/>
</dbReference>